<dbReference type="EMBL" id="LVZK01000001">
    <property type="protein sequence ID" value="OAP86075.1"/>
    <property type="molecule type" value="Genomic_DNA"/>
</dbReference>
<dbReference type="SUPFAM" id="SSF110738">
    <property type="entry name" value="Glycerate kinase I"/>
    <property type="match status" value="1"/>
</dbReference>
<proteinExistence type="inferred from homology"/>
<dbReference type="InterPro" id="IPR018197">
    <property type="entry name" value="Glycerate_kinase_RE-like"/>
</dbReference>
<evidence type="ECO:0000256" key="4">
    <source>
        <dbReference type="PIRNR" id="PIRNR006078"/>
    </source>
</evidence>
<accession>A0A179B3W1</accession>
<dbReference type="OrthoDB" id="9774290at2"/>
<keyword evidence="2 4" id="KW-0808">Transferase</keyword>
<dbReference type="NCBIfam" id="TIGR00045">
    <property type="entry name" value="glycerate kinase"/>
    <property type="match status" value="1"/>
</dbReference>
<organism evidence="5 6">
    <name type="scientific">Peptidiphaga gingivicola</name>
    <dbReference type="NCBI Taxonomy" id="2741497"/>
    <lineage>
        <taxon>Bacteria</taxon>
        <taxon>Bacillati</taxon>
        <taxon>Actinomycetota</taxon>
        <taxon>Actinomycetes</taxon>
        <taxon>Actinomycetales</taxon>
        <taxon>Actinomycetaceae</taxon>
        <taxon>Peptidiphaga</taxon>
    </lineage>
</organism>
<dbReference type="STRING" id="1823756.A4H34_02550"/>
<protein>
    <submittedName>
        <fullName evidence="5">Glycerate kinase</fullName>
    </submittedName>
</protein>
<dbReference type="Gene3D" id="3.40.50.10350">
    <property type="entry name" value="Glycerate kinase, domain 1"/>
    <property type="match status" value="1"/>
</dbReference>
<keyword evidence="3 4" id="KW-0418">Kinase</keyword>
<dbReference type="PANTHER" id="PTHR21599:SF0">
    <property type="entry name" value="GLYCERATE KINASE"/>
    <property type="match status" value="1"/>
</dbReference>
<evidence type="ECO:0000313" key="6">
    <source>
        <dbReference type="Proteomes" id="UP000078368"/>
    </source>
</evidence>
<sequence length="378" mass="37867">MKIVCAPDSFKESMSAAEAAAALAEGVRRVAPDAECAEIPMADGGEGFTESLADALGLSAVEAPVLDAYGRPALARFALAEGLAVMECAQAIGLGMVPPERRRIREASTFGVGQMILAALDGGAREFLFGIGGSATNDGGAGMLRALGVRFLDAEGRELDGSPASLARLDSIDASGLDPRAAAATFKIACDVDNPLLGPRGSSAVYGPQKGASPEDVAFLDGTLERLARTAGHLDSFAAAPGAGAAGGLGYAFSAFLGGELQSGADLVVEAVGLAEAVKGADFVFTGEGAMDRQTLMGKTLSGVARAAAGVPIVAFAGSLGEGVEELYSHGFVGLVPIVAGVTTLEEALAGGREALADAAERTVRLLLAGAARSADLL</sequence>
<dbReference type="Proteomes" id="UP000078368">
    <property type="component" value="Unassembled WGS sequence"/>
</dbReference>
<dbReference type="PANTHER" id="PTHR21599">
    <property type="entry name" value="GLYCERATE KINASE"/>
    <property type="match status" value="1"/>
</dbReference>
<dbReference type="InterPro" id="IPR004381">
    <property type="entry name" value="Glycerate_kinase"/>
</dbReference>
<dbReference type="RefSeq" id="WP_064230968.1">
    <property type="nucleotide sequence ID" value="NZ_LVZK01000001.1"/>
</dbReference>
<dbReference type="AlphaFoldDB" id="A0A179B3W1"/>
<dbReference type="GO" id="GO:0008887">
    <property type="term" value="F:glycerate kinase activity"/>
    <property type="evidence" value="ECO:0007669"/>
    <property type="project" value="UniProtKB-UniRule"/>
</dbReference>
<name>A0A179B3W1_9ACTO</name>
<keyword evidence="6" id="KW-1185">Reference proteome</keyword>
<dbReference type="Pfam" id="PF02595">
    <property type="entry name" value="Gly_kinase"/>
    <property type="match status" value="1"/>
</dbReference>
<gene>
    <name evidence="5" type="ORF">A4H34_02550</name>
</gene>
<reference evidence="5 6" key="1">
    <citation type="submission" date="2016-04" db="EMBL/GenBank/DDBJ databases">
        <title>Peptidophaga gingivicola gen. nov., sp. nov., isolated from human subgingival plaque.</title>
        <authorList>
            <person name="Beall C.J."/>
            <person name="Mokrzan E.M."/>
            <person name="Griffen A.L."/>
            <person name="Leys E.J."/>
        </authorList>
    </citation>
    <scope>NUCLEOTIDE SEQUENCE [LARGE SCALE GENOMIC DNA]</scope>
    <source>
        <strain evidence="5 6">BA112</strain>
    </source>
</reference>
<dbReference type="InterPro" id="IPR018193">
    <property type="entry name" value="Glyc_kinase_flavodox-like_fold"/>
</dbReference>
<comment type="similarity">
    <text evidence="1 4">Belongs to the glycerate kinase type-1 family.</text>
</comment>
<dbReference type="Gene3D" id="3.90.1510.10">
    <property type="entry name" value="Glycerate kinase, domain 2"/>
    <property type="match status" value="1"/>
</dbReference>
<dbReference type="GO" id="GO:0031388">
    <property type="term" value="P:organic acid phosphorylation"/>
    <property type="evidence" value="ECO:0007669"/>
    <property type="project" value="UniProtKB-UniRule"/>
</dbReference>
<dbReference type="InterPro" id="IPR036129">
    <property type="entry name" value="Glycerate_kinase_sf"/>
</dbReference>
<evidence type="ECO:0000256" key="3">
    <source>
        <dbReference type="ARBA" id="ARBA00022777"/>
    </source>
</evidence>
<evidence type="ECO:0000256" key="2">
    <source>
        <dbReference type="ARBA" id="ARBA00022679"/>
    </source>
</evidence>
<evidence type="ECO:0000313" key="5">
    <source>
        <dbReference type="EMBL" id="OAP86075.1"/>
    </source>
</evidence>
<evidence type="ECO:0000256" key="1">
    <source>
        <dbReference type="ARBA" id="ARBA00006284"/>
    </source>
</evidence>
<dbReference type="PIRSF" id="PIRSF006078">
    <property type="entry name" value="GlxK"/>
    <property type="match status" value="1"/>
</dbReference>
<comment type="caution">
    <text evidence="5">The sequence shown here is derived from an EMBL/GenBank/DDBJ whole genome shotgun (WGS) entry which is preliminary data.</text>
</comment>